<gene>
    <name evidence="2" type="ORF">Aco03nite_104680</name>
</gene>
<evidence type="ECO:0000256" key="1">
    <source>
        <dbReference type="SAM" id="Coils"/>
    </source>
</evidence>
<sequence>MTITYGDVRQWDSGALDTVADTLRGRQRKLVDLQDELDDAGRLPTWHGEAGATARSSLKATRNRAEILVAELSAVEQALRNAADETIGVRNRVADNDALAATHQFHIGADGTIRDGKAADPAPRSRFEAEEMAEAARYRETIRQQLVQETTAILTAAVTVDTTLARVMRMAQDGHVSDLDAENLADAGKNGAIEAKIADMEQALIDAGLLNAAPTTLYYRQWLENAVRRGVPIETMLTIAAENDITPDDFRIFNQMVEFREDVEKDGTDKFFFLLPEGISGDDAAKAVRMTYLLNAGTDYGANGQQTDFTPTPYGSEEYRRIVERQKDNSWSYDEDVGFVHLNGGRLVTTPNGVMMGVGGNWLQDRFSLQGGTMYGDTFMMNLDSVDDPADQLQKVVASGRHWYEGPDGPYAGSLDLDRLLHHEERHSQQWAREGYTKFIASYGWEQLTGGTQTEEDAGLSDGGYH</sequence>
<keyword evidence="3" id="KW-1185">Reference proteome</keyword>
<dbReference type="InterPro" id="IPR036689">
    <property type="entry name" value="ESAT-6-like_sf"/>
</dbReference>
<comment type="caution">
    <text evidence="2">The sequence shown here is derived from an EMBL/GenBank/DDBJ whole genome shotgun (WGS) entry which is preliminary data.</text>
</comment>
<dbReference type="Proteomes" id="UP000612282">
    <property type="component" value="Unassembled WGS sequence"/>
</dbReference>
<organism evidence="2 3">
    <name type="scientific">Actinoplanes couchii</name>
    <dbReference type="NCBI Taxonomy" id="403638"/>
    <lineage>
        <taxon>Bacteria</taxon>
        <taxon>Bacillati</taxon>
        <taxon>Actinomycetota</taxon>
        <taxon>Actinomycetes</taxon>
        <taxon>Micromonosporales</taxon>
        <taxon>Micromonosporaceae</taxon>
        <taxon>Actinoplanes</taxon>
    </lineage>
</organism>
<keyword evidence="1" id="KW-0175">Coiled coil</keyword>
<protein>
    <recommendedName>
        <fullName evidence="4">WXG100 family type VII secretion target</fullName>
    </recommendedName>
</protein>
<dbReference type="EMBL" id="BOMG01000162">
    <property type="protein sequence ID" value="GID62064.1"/>
    <property type="molecule type" value="Genomic_DNA"/>
</dbReference>
<name>A0ABQ3XU67_9ACTN</name>
<proteinExistence type="predicted"/>
<dbReference type="RefSeq" id="WP_203810656.1">
    <property type="nucleotide sequence ID" value="NZ_BAAAQE010000094.1"/>
</dbReference>
<accession>A0ABQ3XU67</accession>
<dbReference type="SUPFAM" id="SSF140453">
    <property type="entry name" value="EsxAB dimer-like"/>
    <property type="match status" value="1"/>
</dbReference>
<evidence type="ECO:0000313" key="3">
    <source>
        <dbReference type="Proteomes" id="UP000612282"/>
    </source>
</evidence>
<reference evidence="2 3" key="1">
    <citation type="submission" date="2021-01" db="EMBL/GenBank/DDBJ databases">
        <title>Whole genome shotgun sequence of Actinoplanes couchii NBRC 106145.</title>
        <authorList>
            <person name="Komaki H."/>
            <person name="Tamura T."/>
        </authorList>
    </citation>
    <scope>NUCLEOTIDE SEQUENCE [LARGE SCALE GENOMIC DNA]</scope>
    <source>
        <strain evidence="2 3">NBRC 106145</strain>
    </source>
</reference>
<evidence type="ECO:0000313" key="2">
    <source>
        <dbReference type="EMBL" id="GID62064.1"/>
    </source>
</evidence>
<evidence type="ECO:0008006" key="4">
    <source>
        <dbReference type="Google" id="ProtNLM"/>
    </source>
</evidence>
<feature type="coiled-coil region" evidence="1">
    <location>
        <begin position="58"/>
        <end position="85"/>
    </location>
</feature>